<reference evidence="1" key="1">
    <citation type="submission" date="2019-04" db="EMBL/GenBank/DDBJ databases">
        <authorList>
            <consortium name="Science for Life Laboratories"/>
        </authorList>
    </citation>
    <scope>NUCLEOTIDE SEQUENCE</scope>
    <source>
        <strain evidence="1">MBLW1</strain>
    </source>
</reference>
<name>A0A6C2YH08_9BACT</name>
<proteinExistence type="predicted"/>
<keyword evidence="2" id="KW-1185">Reference proteome</keyword>
<dbReference type="EMBL" id="LR593887">
    <property type="protein sequence ID" value="VTR97034.1"/>
    <property type="molecule type" value="Genomic_DNA"/>
</dbReference>
<dbReference type="EMBL" id="LR586016">
    <property type="protein sequence ID" value="VIP00808.1"/>
    <property type="molecule type" value="Genomic_DNA"/>
</dbReference>
<sequence>MLHYLYIGRFSIADAIESRFVVLSPLDSKEIMDIASNYPFASIENGFTVDGFPFFFGTLGNLWTSSDIQNPKVVDFVVKLCNSTNSVVVSAESGCVWTGKEFGDHSERLVRMARDIPQLFRGDAETPN</sequence>
<evidence type="ECO:0000313" key="2">
    <source>
        <dbReference type="Proteomes" id="UP000464378"/>
    </source>
</evidence>
<gene>
    <name evidence="1" type="ORF">GMBLW1_31520</name>
</gene>
<dbReference type="AlphaFoldDB" id="A0A6C2YH08"/>
<evidence type="ECO:0000313" key="1">
    <source>
        <dbReference type="EMBL" id="VIP00808.1"/>
    </source>
</evidence>
<protein>
    <submittedName>
        <fullName evidence="1">Uncharacterized protein</fullName>
    </submittedName>
</protein>
<dbReference type="RefSeq" id="WP_162655982.1">
    <property type="nucleotide sequence ID" value="NZ_LR593887.1"/>
</dbReference>
<organism evidence="1">
    <name type="scientific">Tuwongella immobilis</name>
    <dbReference type="NCBI Taxonomy" id="692036"/>
    <lineage>
        <taxon>Bacteria</taxon>
        <taxon>Pseudomonadati</taxon>
        <taxon>Planctomycetota</taxon>
        <taxon>Planctomycetia</taxon>
        <taxon>Gemmatales</taxon>
        <taxon>Gemmataceae</taxon>
        <taxon>Tuwongella</taxon>
    </lineage>
</organism>
<accession>A0A6C2YH08</accession>
<dbReference type="Proteomes" id="UP000464378">
    <property type="component" value="Chromosome"/>
</dbReference>
<dbReference type="KEGG" id="tim:GMBLW1_31520"/>
<dbReference type="InParanoid" id="A0A6C2YH08"/>